<dbReference type="EMBL" id="CP064932">
    <property type="protein sequence ID" value="QPK11288.1"/>
    <property type="molecule type" value="Genomic_DNA"/>
</dbReference>
<dbReference type="Proteomes" id="UP000540266">
    <property type="component" value="Plasmid pBS3a"/>
</dbReference>
<organism evidence="3 5">
    <name type="scientific">Rhizobium phaseoli</name>
    <dbReference type="NCBI Taxonomy" id="396"/>
    <lineage>
        <taxon>Bacteria</taxon>
        <taxon>Pseudomonadati</taxon>
        <taxon>Pseudomonadota</taxon>
        <taxon>Alphaproteobacteria</taxon>
        <taxon>Hyphomicrobiales</taxon>
        <taxon>Rhizobiaceae</taxon>
        <taxon>Rhizobium/Agrobacterium group</taxon>
        <taxon>Rhizobium</taxon>
    </lineage>
</organism>
<reference evidence="1 4" key="1">
    <citation type="submission" date="2015-11" db="EMBL/GenBank/DDBJ databases">
        <title>The limits of bacterial species coexistence and the symbiotic plasmid transference in sympatric Rhizobium populations.</title>
        <authorList>
            <person name="Perez-Carrascal O.M."/>
            <person name="VanInsberghe D."/>
            <person name="Juarez S."/>
            <person name="Polz M.F."/>
            <person name="Vinuesa P."/>
            <person name="Gonzalez V."/>
        </authorList>
    </citation>
    <scope>NUCLEOTIDE SEQUENCE [LARGE SCALE GENOMIC DNA]</scope>
    <source>
        <strain evidence="1 4">N771</strain>
        <plasmid evidence="1 4">pRphaN671d</plasmid>
    </source>
</reference>
<geneLocation type="plasmid" evidence="3 5">
    <name>pBS3a</name>
</geneLocation>
<protein>
    <submittedName>
        <fullName evidence="3">NifX-associated nitrogen fixation protein</fullName>
    </submittedName>
</protein>
<geneLocation type="plasmid" evidence="1 4">
    <name>pRphaN671d</name>
</geneLocation>
<keyword evidence="4" id="KW-1185">Reference proteome</keyword>
<evidence type="ECO:0000313" key="1">
    <source>
        <dbReference type="EMBL" id="ANL88113.1"/>
    </source>
</evidence>
<dbReference type="PIRSF" id="PIRSF005788">
    <property type="entry name" value="NifK"/>
    <property type="match status" value="1"/>
</dbReference>
<keyword evidence="3" id="KW-0614">Plasmid</keyword>
<dbReference type="KEGG" id="rpha:AMC79_PC00233"/>
<evidence type="ECO:0000313" key="4">
    <source>
        <dbReference type="Proteomes" id="UP000078551"/>
    </source>
</evidence>
<reference evidence="3 5" key="2">
    <citation type="submission" date="2020-11" db="EMBL/GenBank/DDBJ databases">
        <title>Indigenous Rhizobia Nodulating Common beans in Western Kenya.</title>
        <authorList>
            <person name="Wekesa C.S."/>
            <person name="Oelmueller R."/>
            <person name="Furch A.C."/>
        </authorList>
    </citation>
    <scope>NUCLEOTIDE SEQUENCE [LARGE SCALE GENOMIC DNA]</scope>
    <source>
        <strain evidence="5">BS3</strain>
        <strain evidence="3">S3</strain>
        <plasmid evidence="3 5">pBS3a</plasmid>
    </source>
</reference>
<dbReference type="InterPro" id="IPR004952">
    <property type="entry name" value="NifX-assoc_nitrogen_fix"/>
</dbReference>
<accession>A0A192TMI2</accession>
<dbReference type="Gene3D" id="1.10.3100.20">
    <property type="entry name" value="Protein of unknown function DUF269"/>
    <property type="match status" value="1"/>
</dbReference>
<name>A0A192TMI2_9HYPH</name>
<dbReference type="Proteomes" id="UP000078551">
    <property type="component" value="Plasmid pRphaN671d"/>
</dbReference>
<evidence type="ECO:0000313" key="3">
    <source>
        <dbReference type="EMBL" id="QPK11288.1"/>
    </source>
</evidence>
<evidence type="ECO:0000313" key="5">
    <source>
        <dbReference type="Proteomes" id="UP000540266"/>
    </source>
</evidence>
<proteinExistence type="predicted"/>
<dbReference type="EMBL" id="CP013572">
    <property type="protein sequence ID" value="ANL88202.1"/>
    <property type="molecule type" value="Genomic_DNA"/>
</dbReference>
<evidence type="ECO:0000313" key="2">
    <source>
        <dbReference type="EMBL" id="ANL88202.1"/>
    </source>
</evidence>
<dbReference type="NCBIfam" id="TIGR02935">
    <property type="entry name" value="NifX-associated nitrogen fixation protein"/>
    <property type="match status" value="1"/>
</dbReference>
<dbReference type="Pfam" id="PF03270">
    <property type="entry name" value="DUF269"/>
    <property type="match status" value="1"/>
</dbReference>
<dbReference type="AlphaFoldDB" id="A0A192TMI2"/>
<sequence>MGTLTGSTDGPAVNEDGDLATPFLRCLIRLIRAQDAHGAWEGKSDTDLLADFILTKEQRRKIPIIGDPDPYVLWRLQNFYSCVGLVIEECTGLLASPIMTIGHEGFGRLLFTTGRLVVLSKTLRDVHRFGFETLGKLAETGTKMVDDAIEVIETYPDVARAS</sequence>
<dbReference type="EMBL" id="CP013572">
    <property type="protein sequence ID" value="ANL88113.1"/>
    <property type="molecule type" value="Genomic_DNA"/>
</dbReference>
<gene>
    <name evidence="1" type="ORF">AMC81_PD00260</name>
    <name evidence="2" type="ORF">AMC81_PD00351</name>
    <name evidence="3" type="ORF">HER27_023345</name>
</gene>
<dbReference type="RefSeq" id="WP_012489542.1">
    <property type="nucleotide sequence ID" value="NZ_CP013530.1"/>
</dbReference>